<reference evidence="5" key="1">
    <citation type="submission" date="2020-08" db="EMBL/GenBank/DDBJ databases">
        <title>Chromosome-level assembly of Southern catfish (Silurus meridionalis) provides insights into visual adaptation to the nocturnal and benthic lifestyles.</title>
        <authorList>
            <person name="Zhang Y."/>
            <person name="Wang D."/>
            <person name="Peng Z."/>
        </authorList>
    </citation>
    <scope>NUCLEOTIDE SEQUENCE</scope>
    <source>
        <strain evidence="5">SWU-2019-XX</strain>
        <tissue evidence="5">Muscle</tissue>
    </source>
</reference>
<dbReference type="InterPro" id="IPR002957">
    <property type="entry name" value="Keratin_I"/>
</dbReference>
<dbReference type="Gene3D" id="1.20.5.500">
    <property type="entry name" value="Single helix bin"/>
    <property type="match status" value="2"/>
</dbReference>
<dbReference type="SMART" id="SM01391">
    <property type="entry name" value="Filament"/>
    <property type="match status" value="2"/>
</dbReference>
<dbReference type="AlphaFoldDB" id="A0A8T0AGY5"/>
<evidence type="ECO:0000313" key="6">
    <source>
        <dbReference type="Proteomes" id="UP000606274"/>
    </source>
</evidence>
<feature type="coiled-coil region" evidence="3">
    <location>
        <begin position="199"/>
        <end position="226"/>
    </location>
</feature>
<dbReference type="GO" id="GO:0005198">
    <property type="term" value="F:structural molecule activity"/>
    <property type="evidence" value="ECO:0007669"/>
    <property type="project" value="InterPro"/>
</dbReference>
<evidence type="ECO:0000313" key="5">
    <source>
        <dbReference type="EMBL" id="KAF7690832.1"/>
    </source>
</evidence>
<dbReference type="Gene3D" id="1.20.5.1160">
    <property type="entry name" value="Vasodilator-stimulated phosphoprotein"/>
    <property type="match status" value="2"/>
</dbReference>
<evidence type="ECO:0000259" key="4">
    <source>
        <dbReference type="PROSITE" id="PS51842"/>
    </source>
</evidence>
<dbReference type="PANTHER" id="PTHR23239:SF367">
    <property type="entry name" value="KERATIN 15-RELATED"/>
    <property type="match status" value="1"/>
</dbReference>
<proteinExistence type="predicted"/>
<dbReference type="FunFam" id="1.20.5.170:FF:000002">
    <property type="entry name" value="Type I keratin KA11"/>
    <property type="match status" value="2"/>
</dbReference>
<name>A0A8T0AGY5_SILME</name>
<dbReference type="InterPro" id="IPR039008">
    <property type="entry name" value="IF_rod_dom"/>
</dbReference>
<sequence>MLFFQILEAIRVKGHVQLNIDNATLAADDFRTKYEHELALRQSVEADISGLKRLLDEIYLSTKELTLQIDTLRDDMVYLKKNHEEEMVTTRSQMSGQIHVELDAAPQQDLTSVLDDIRDHYETIAAKNRREVENWFKGKLETLKQDVSSTQTTSTTQTEMTTERSKVQSLELELQSVLAVKTSLGAKLSETQSFYAQQLSGYQLQVTSLEEQLMQLRADMERQGRDYQMLLDIKTRLELEIAEYRRLLDIGASGSLKQKNGIMTSNFYSSTSVSNRSSRLSRISNTSRAVSVYGGAGSSGVRISSAPFGFKQVGHSTAGSEDSVIIVNEKLTMQNLNDRLASYLAKVRSLEKANADLELKIRQFLDSKLAPKARDYSAYWATISDLQNKIYAAIHLKGGVLLSMENSQLTREDFRIKYEHEAVMRQTVEGDIAGLKKLLEDLKLSKKDLTLQLDSLKEELAFLKKNHEEEMSLARQQMGGQVHVEVDATPQEDLSKVLAELREHYEAITAKNKKQMENWFKAETETLKKEVVTHTEILQTSHSEIKTLKSRLQALEIELQSQLSMKASLESTLNETKARWAMRLSSYQSQVTSMEEQLVQLRADLSRQAQEYQMLLDIKTRLELEIAEYRRLLDGELTTKNTVTSSSSSTSSTTSRTKVITVVQEVVDGKVISSTSSTSSYVK</sequence>
<evidence type="ECO:0000256" key="3">
    <source>
        <dbReference type="SAM" id="Coils"/>
    </source>
</evidence>
<dbReference type="Proteomes" id="UP000606274">
    <property type="component" value="Unassembled WGS sequence"/>
</dbReference>
<dbReference type="FunFam" id="1.20.5.500:FF:000001">
    <property type="entry name" value="Type II keratin 23"/>
    <property type="match status" value="1"/>
</dbReference>
<keyword evidence="6" id="KW-1185">Reference proteome</keyword>
<evidence type="ECO:0000256" key="1">
    <source>
        <dbReference type="ARBA" id="ARBA00022754"/>
    </source>
</evidence>
<feature type="domain" description="IF rod" evidence="4">
    <location>
        <begin position="329"/>
        <end position="640"/>
    </location>
</feature>
<dbReference type="PROSITE" id="PS51842">
    <property type="entry name" value="IF_ROD_2"/>
    <property type="match status" value="2"/>
</dbReference>
<keyword evidence="2 3" id="KW-0175">Coiled coil</keyword>
<feature type="domain" description="IF rod" evidence="4">
    <location>
        <begin position="1"/>
        <end position="255"/>
    </location>
</feature>
<protein>
    <recommendedName>
        <fullName evidence="4">IF rod domain-containing protein</fullName>
    </recommendedName>
</protein>
<accession>A0A8T0AGY5</accession>
<organism evidence="5 6">
    <name type="scientific">Silurus meridionalis</name>
    <name type="common">Southern catfish</name>
    <name type="synonym">Silurus soldatovi meridionalis</name>
    <dbReference type="NCBI Taxonomy" id="175797"/>
    <lineage>
        <taxon>Eukaryota</taxon>
        <taxon>Metazoa</taxon>
        <taxon>Chordata</taxon>
        <taxon>Craniata</taxon>
        <taxon>Vertebrata</taxon>
        <taxon>Euteleostomi</taxon>
        <taxon>Actinopterygii</taxon>
        <taxon>Neopterygii</taxon>
        <taxon>Teleostei</taxon>
        <taxon>Ostariophysi</taxon>
        <taxon>Siluriformes</taxon>
        <taxon>Siluridae</taxon>
        <taxon>Silurus</taxon>
    </lineage>
</organism>
<comment type="caution">
    <text evidence="5">The sequence shown here is derived from an EMBL/GenBank/DDBJ whole genome shotgun (WGS) entry which is preliminary data.</text>
</comment>
<dbReference type="SUPFAM" id="SSF64593">
    <property type="entry name" value="Intermediate filament protein, coiled coil region"/>
    <property type="match status" value="3"/>
</dbReference>
<dbReference type="PANTHER" id="PTHR23239">
    <property type="entry name" value="INTERMEDIATE FILAMENT"/>
    <property type="match status" value="1"/>
</dbReference>
<keyword evidence="1" id="KW-0403">Intermediate filament</keyword>
<dbReference type="PRINTS" id="PR01248">
    <property type="entry name" value="TYPE1KERATIN"/>
</dbReference>
<dbReference type="Pfam" id="PF00038">
    <property type="entry name" value="Filament"/>
    <property type="match status" value="2"/>
</dbReference>
<evidence type="ECO:0000256" key="2">
    <source>
        <dbReference type="ARBA" id="ARBA00023054"/>
    </source>
</evidence>
<feature type="coiled-coil region" evidence="3">
    <location>
        <begin position="333"/>
        <end position="367"/>
    </location>
</feature>
<dbReference type="Gene3D" id="1.20.5.170">
    <property type="match status" value="2"/>
</dbReference>
<feature type="coiled-coil region" evidence="3">
    <location>
        <begin position="432"/>
        <end position="611"/>
    </location>
</feature>
<dbReference type="GO" id="GO:0005882">
    <property type="term" value="C:intermediate filament"/>
    <property type="evidence" value="ECO:0007669"/>
    <property type="project" value="UniProtKB-KW"/>
</dbReference>
<dbReference type="EMBL" id="JABFDY010000022">
    <property type="protein sequence ID" value="KAF7690832.1"/>
    <property type="molecule type" value="Genomic_DNA"/>
</dbReference>
<gene>
    <name evidence="5" type="ORF">HF521_011129</name>
</gene>